<dbReference type="Proteomes" id="UP001283361">
    <property type="component" value="Unassembled WGS sequence"/>
</dbReference>
<evidence type="ECO:0000256" key="1">
    <source>
        <dbReference type="SAM" id="Phobius"/>
    </source>
</evidence>
<gene>
    <name evidence="3" type="ORF">RRG08_016634</name>
</gene>
<organism evidence="3 4">
    <name type="scientific">Elysia crispata</name>
    <name type="common">lettuce slug</name>
    <dbReference type="NCBI Taxonomy" id="231223"/>
    <lineage>
        <taxon>Eukaryota</taxon>
        <taxon>Metazoa</taxon>
        <taxon>Spiralia</taxon>
        <taxon>Lophotrochozoa</taxon>
        <taxon>Mollusca</taxon>
        <taxon>Gastropoda</taxon>
        <taxon>Heterobranchia</taxon>
        <taxon>Euthyneura</taxon>
        <taxon>Panpulmonata</taxon>
        <taxon>Sacoglossa</taxon>
        <taxon>Placobranchoidea</taxon>
        <taxon>Plakobranchidae</taxon>
        <taxon>Elysia</taxon>
    </lineage>
</organism>
<dbReference type="EMBL" id="JAWDGP010005248">
    <property type="protein sequence ID" value="KAK3758665.1"/>
    <property type="molecule type" value="Genomic_DNA"/>
</dbReference>
<comment type="caution">
    <text evidence="3">The sequence shown here is derived from an EMBL/GenBank/DDBJ whole genome shotgun (WGS) entry which is preliminary data.</text>
</comment>
<dbReference type="Gene3D" id="1.10.287.110">
    <property type="entry name" value="DnaJ domain"/>
    <property type="match status" value="1"/>
</dbReference>
<name>A0AAE0YXD6_9GAST</name>
<accession>A0AAE0YXD6</accession>
<dbReference type="InterPro" id="IPR052763">
    <property type="entry name" value="DnaJ_C4"/>
</dbReference>
<dbReference type="PRINTS" id="PR00625">
    <property type="entry name" value="JDOMAIN"/>
</dbReference>
<dbReference type="AlphaFoldDB" id="A0AAE0YXD6"/>
<evidence type="ECO:0000313" key="4">
    <source>
        <dbReference type="Proteomes" id="UP001283361"/>
    </source>
</evidence>
<evidence type="ECO:0000313" key="3">
    <source>
        <dbReference type="EMBL" id="KAK3758665.1"/>
    </source>
</evidence>
<dbReference type="InterPro" id="IPR001623">
    <property type="entry name" value="DnaJ_domain"/>
</dbReference>
<feature type="domain" description="J" evidence="2">
    <location>
        <begin position="62"/>
        <end position="127"/>
    </location>
</feature>
<dbReference type="CDD" id="cd06257">
    <property type="entry name" value="DnaJ"/>
    <property type="match status" value="1"/>
</dbReference>
<reference evidence="3" key="1">
    <citation type="journal article" date="2023" name="G3 (Bethesda)">
        <title>A reference genome for the long-term kleptoplast-retaining sea slug Elysia crispata morphotype clarki.</title>
        <authorList>
            <person name="Eastman K.E."/>
            <person name="Pendleton A.L."/>
            <person name="Shaikh M.A."/>
            <person name="Suttiyut T."/>
            <person name="Ogas R."/>
            <person name="Tomko P."/>
            <person name="Gavelis G."/>
            <person name="Widhalm J.R."/>
            <person name="Wisecaver J.H."/>
        </authorList>
    </citation>
    <scope>NUCLEOTIDE SEQUENCE</scope>
    <source>
        <strain evidence="3">ECLA1</strain>
    </source>
</reference>
<dbReference type="PROSITE" id="PS50076">
    <property type="entry name" value="DNAJ_2"/>
    <property type="match status" value="1"/>
</dbReference>
<keyword evidence="1" id="KW-1133">Transmembrane helix</keyword>
<dbReference type="SUPFAM" id="SSF46565">
    <property type="entry name" value="Chaperone J-domain"/>
    <property type="match status" value="1"/>
</dbReference>
<keyword evidence="4" id="KW-1185">Reference proteome</keyword>
<keyword evidence="1" id="KW-0472">Membrane</keyword>
<sequence>MTYHCKHLRWLNKQKIILNLALTSMSKKASWTCFPRQSCIKLEDHRKSSLFIPCRCMSNTKNHYEVLGLGKNASSEDIRAAFLRRSKECHPDINRSNPENHRQFVQVNEAYSVLSRPQARKYYDSTLDRSSASSEPPPPYSDYYQHPRETLAEDWLRQSGLKEDYFNHGARQHLGRAGKNKISNFHIVASCLVFMMTGIVFHIFAVKRSSERHIQSLNDRDLRTHELWMNAKRDAKKFTPQEFGQHLLDHQESQKNQPRR</sequence>
<dbReference type="Pfam" id="PF00226">
    <property type="entry name" value="DnaJ"/>
    <property type="match status" value="1"/>
</dbReference>
<dbReference type="PANTHER" id="PTHR44825:SF1">
    <property type="entry name" value="DNAJ HOMOLOG SUBFAMILY C MEMBER 4"/>
    <property type="match status" value="1"/>
</dbReference>
<dbReference type="SMART" id="SM00271">
    <property type="entry name" value="DnaJ"/>
    <property type="match status" value="1"/>
</dbReference>
<dbReference type="PANTHER" id="PTHR44825">
    <property type="match status" value="1"/>
</dbReference>
<evidence type="ECO:0000259" key="2">
    <source>
        <dbReference type="PROSITE" id="PS50076"/>
    </source>
</evidence>
<feature type="transmembrane region" description="Helical" evidence="1">
    <location>
        <begin position="185"/>
        <end position="206"/>
    </location>
</feature>
<keyword evidence="1" id="KW-0812">Transmembrane</keyword>
<proteinExistence type="predicted"/>
<protein>
    <recommendedName>
        <fullName evidence="2">J domain-containing protein</fullName>
    </recommendedName>
</protein>
<dbReference type="InterPro" id="IPR036869">
    <property type="entry name" value="J_dom_sf"/>
</dbReference>